<proteinExistence type="predicted"/>
<evidence type="ECO:0000313" key="1">
    <source>
        <dbReference type="EMBL" id="AUX32378.1"/>
    </source>
</evidence>
<protein>
    <submittedName>
        <fullName evidence="1">Uncharacterized protein</fullName>
    </submittedName>
</protein>
<dbReference type="AlphaFoldDB" id="A0A4P2QQU8"/>
<gene>
    <name evidence="1" type="ORF">SOCE836_045150</name>
</gene>
<dbReference type="EMBL" id="CP012672">
    <property type="protein sequence ID" value="AUX32378.1"/>
    <property type="molecule type" value="Genomic_DNA"/>
</dbReference>
<sequence>MDWTLARLGGGYGRIDGAVYTTYLVVTDEVAEAEQDDFLRIFSHRPVLGPEARQWVRPAKEGTMQDVMEGDDEMLQQLLDSLPIERRLAGLTLEERLAGLPPAYQLLALSDEVLRGFPDEYLRSLPAEVQDAIRRRIGRPSP</sequence>
<name>A0A4P2QQU8_SORCE</name>
<accession>A0A4P2QQU8</accession>
<reference evidence="1 2" key="1">
    <citation type="submission" date="2015-09" db="EMBL/GenBank/DDBJ databases">
        <title>Sorangium comparison.</title>
        <authorList>
            <person name="Zaburannyi N."/>
            <person name="Bunk B."/>
            <person name="Overmann J."/>
            <person name="Mueller R."/>
        </authorList>
    </citation>
    <scope>NUCLEOTIDE SEQUENCE [LARGE SCALE GENOMIC DNA]</scope>
    <source>
        <strain evidence="1 2">So ce836</strain>
    </source>
</reference>
<organism evidence="1 2">
    <name type="scientific">Sorangium cellulosum</name>
    <name type="common">Polyangium cellulosum</name>
    <dbReference type="NCBI Taxonomy" id="56"/>
    <lineage>
        <taxon>Bacteria</taxon>
        <taxon>Pseudomonadati</taxon>
        <taxon>Myxococcota</taxon>
        <taxon>Polyangia</taxon>
        <taxon>Polyangiales</taxon>
        <taxon>Polyangiaceae</taxon>
        <taxon>Sorangium</taxon>
    </lineage>
</organism>
<dbReference type="Proteomes" id="UP000295497">
    <property type="component" value="Chromosome"/>
</dbReference>
<evidence type="ECO:0000313" key="2">
    <source>
        <dbReference type="Proteomes" id="UP000295497"/>
    </source>
</evidence>